<organism evidence="1 2">
    <name type="scientific">Mitsuokella multacida DSM 20544</name>
    <dbReference type="NCBI Taxonomy" id="500635"/>
    <lineage>
        <taxon>Bacteria</taxon>
        <taxon>Bacillati</taxon>
        <taxon>Bacillota</taxon>
        <taxon>Negativicutes</taxon>
        <taxon>Selenomonadales</taxon>
        <taxon>Selenomonadaceae</taxon>
        <taxon>Mitsuokella</taxon>
    </lineage>
</organism>
<comment type="caution">
    <text evidence="1">The sequence shown here is derived from an EMBL/GenBank/DDBJ whole genome shotgun (WGS) entry which is preliminary data.</text>
</comment>
<accession>C9KPU0</accession>
<reference evidence="1" key="1">
    <citation type="submission" date="2009-09" db="EMBL/GenBank/DDBJ databases">
        <authorList>
            <person name="Weinstock G."/>
            <person name="Sodergren E."/>
            <person name="Clifton S."/>
            <person name="Fulton L."/>
            <person name="Fulton B."/>
            <person name="Courtney L."/>
            <person name="Fronick C."/>
            <person name="Harrison M."/>
            <person name="Strong C."/>
            <person name="Farmer C."/>
            <person name="Delahaunty K."/>
            <person name="Markovic C."/>
            <person name="Hall O."/>
            <person name="Minx P."/>
            <person name="Tomlinson C."/>
            <person name="Mitreva M."/>
            <person name="Nelson J."/>
            <person name="Hou S."/>
            <person name="Wollam A."/>
            <person name="Pepin K.H."/>
            <person name="Johnson M."/>
            <person name="Bhonagiri V."/>
            <person name="Nash W.E."/>
            <person name="Warren W."/>
            <person name="Chinwalla A."/>
            <person name="Mardis E.R."/>
            <person name="Wilson R.K."/>
        </authorList>
    </citation>
    <scope>NUCLEOTIDE SEQUENCE [LARGE SCALE GENOMIC DNA]</scope>
    <source>
        <strain evidence="1">DSM 20544</strain>
    </source>
</reference>
<keyword evidence="2" id="KW-1185">Reference proteome</keyword>
<protein>
    <submittedName>
        <fullName evidence="1">Uncharacterized protein</fullName>
    </submittedName>
</protein>
<dbReference type="AlphaFoldDB" id="C9KPU0"/>
<proteinExistence type="predicted"/>
<dbReference type="EMBL" id="ABWK02000020">
    <property type="protein sequence ID" value="EEX68245.1"/>
    <property type="molecule type" value="Genomic_DNA"/>
</dbReference>
<evidence type="ECO:0000313" key="2">
    <source>
        <dbReference type="Proteomes" id="UP000003671"/>
    </source>
</evidence>
<gene>
    <name evidence="1" type="ORF">MITSMUL_05248</name>
</gene>
<evidence type="ECO:0000313" key="1">
    <source>
        <dbReference type="EMBL" id="EEX68245.1"/>
    </source>
</evidence>
<name>C9KPU0_9FIRM</name>
<sequence length="40" mass="4451">MAHFSAMGAILAERRSRNMFPRPLHIASSIHESDDANLAE</sequence>
<dbReference type="STRING" id="500635.MITSMUL_05248"/>
<dbReference type="Proteomes" id="UP000003671">
    <property type="component" value="Unassembled WGS sequence"/>
</dbReference>
<dbReference type="HOGENOM" id="CLU_3292515_0_0_9"/>